<evidence type="ECO:0000259" key="2">
    <source>
        <dbReference type="Pfam" id="PF18885"/>
    </source>
</evidence>
<comment type="caution">
    <text evidence="3">The sequence shown here is derived from an EMBL/GenBank/DDBJ whole genome shotgun (WGS) entry which is preliminary data.</text>
</comment>
<protein>
    <recommendedName>
        <fullName evidence="2">DUF5648 domain-containing protein</fullName>
    </recommendedName>
</protein>
<organism evidence="3 4">
    <name type="scientific">Nonomuraea dietziae</name>
    <dbReference type="NCBI Taxonomy" id="65515"/>
    <lineage>
        <taxon>Bacteria</taxon>
        <taxon>Bacillati</taxon>
        <taxon>Actinomycetota</taxon>
        <taxon>Actinomycetes</taxon>
        <taxon>Streptosporangiales</taxon>
        <taxon>Streptosporangiaceae</taxon>
        <taxon>Nonomuraea</taxon>
    </lineage>
</organism>
<dbReference type="InterPro" id="IPR043708">
    <property type="entry name" value="DUF5648"/>
</dbReference>
<evidence type="ECO:0000313" key="3">
    <source>
        <dbReference type="EMBL" id="MBB3733113.1"/>
    </source>
</evidence>
<evidence type="ECO:0000256" key="1">
    <source>
        <dbReference type="SAM" id="SignalP"/>
    </source>
</evidence>
<sequence length="193" mass="21030">MALTFGRIARPVRIGLAVALGAALSLGAAAPASADPVAAPVKESTSIADHRVKVYELLTKDGGFFYTASETEKERAVTAHGWSVTKTPMYYLSSAPFPGGKPLYRLRWTHKASYIITGSDSEREKLVASGSFRYEGVLGYAPSAKAGKVVKIFRLTNNGRWRLAIEAHTEKILANEPGWKLDGPLLYQFTQDR</sequence>
<keyword evidence="1" id="KW-0732">Signal</keyword>
<dbReference type="GeneID" id="95395082"/>
<name>A0A7W5YCG4_9ACTN</name>
<proteinExistence type="predicted"/>
<evidence type="ECO:0000313" key="4">
    <source>
        <dbReference type="Proteomes" id="UP000579945"/>
    </source>
</evidence>
<dbReference type="AlphaFoldDB" id="A0A7W5YCG4"/>
<gene>
    <name evidence="3" type="ORF">FHR33_009060</name>
</gene>
<reference evidence="3 4" key="1">
    <citation type="submission" date="2020-08" db="EMBL/GenBank/DDBJ databases">
        <title>Sequencing the genomes of 1000 actinobacteria strains.</title>
        <authorList>
            <person name="Klenk H.-P."/>
        </authorList>
    </citation>
    <scope>NUCLEOTIDE SEQUENCE [LARGE SCALE GENOMIC DNA]</scope>
    <source>
        <strain evidence="3 4">DSM 44320</strain>
    </source>
</reference>
<feature type="chain" id="PRO_5030702145" description="DUF5648 domain-containing protein" evidence="1">
    <location>
        <begin position="35"/>
        <end position="193"/>
    </location>
</feature>
<keyword evidence="4" id="KW-1185">Reference proteome</keyword>
<feature type="domain" description="DUF5648" evidence="2">
    <location>
        <begin position="61"/>
        <end position="187"/>
    </location>
</feature>
<dbReference type="Proteomes" id="UP000579945">
    <property type="component" value="Unassembled WGS sequence"/>
</dbReference>
<dbReference type="RefSeq" id="WP_183661130.1">
    <property type="nucleotide sequence ID" value="NZ_JACIBV010000002.1"/>
</dbReference>
<dbReference type="Pfam" id="PF18885">
    <property type="entry name" value="DUF5648"/>
    <property type="match status" value="1"/>
</dbReference>
<dbReference type="EMBL" id="JACIBV010000002">
    <property type="protein sequence ID" value="MBB3733113.1"/>
    <property type="molecule type" value="Genomic_DNA"/>
</dbReference>
<accession>A0A7W5YCG4</accession>
<feature type="signal peptide" evidence="1">
    <location>
        <begin position="1"/>
        <end position="34"/>
    </location>
</feature>